<name>A0ABM1R626_CAMSA</name>
<reference evidence="3" key="1">
    <citation type="journal article" date="2014" name="Nat. Commun.">
        <title>The emerging biofuel crop Camelina sativa retains a highly undifferentiated hexaploid genome structure.</title>
        <authorList>
            <person name="Kagale S."/>
            <person name="Koh C."/>
            <person name="Nixon J."/>
            <person name="Bollina V."/>
            <person name="Clarke W.E."/>
            <person name="Tuteja R."/>
            <person name="Spillane C."/>
            <person name="Robinson S.J."/>
            <person name="Links M.G."/>
            <person name="Clarke C."/>
            <person name="Higgins E.E."/>
            <person name="Huebert T."/>
            <person name="Sharpe A.G."/>
            <person name="Parkin I.A."/>
        </authorList>
    </citation>
    <scope>NUCLEOTIDE SEQUENCE [LARGE SCALE GENOMIC DNA]</scope>
    <source>
        <strain evidence="3">cv. DH55</strain>
    </source>
</reference>
<dbReference type="InterPro" id="IPR045177">
    <property type="entry name" value="FDM1-5/IDN2"/>
</dbReference>
<feature type="coiled-coil region" evidence="1">
    <location>
        <begin position="59"/>
        <end position="97"/>
    </location>
</feature>
<dbReference type="PANTHER" id="PTHR21596">
    <property type="entry name" value="RIBONUCLEASE P SUBUNIT P38"/>
    <property type="match status" value="1"/>
</dbReference>
<dbReference type="RefSeq" id="XP_019094464.1">
    <property type="nucleotide sequence ID" value="XM_019238919.1"/>
</dbReference>
<keyword evidence="1" id="KW-0175">Coiled coil</keyword>
<feature type="domain" description="Factor of DNA methylation 1-5/IDN2" evidence="2">
    <location>
        <begin position="260"/>
        <end position="381"/>
    </location>
</feature>
<evidence type="ECO:0000313" key="4">
    <source>
        <dbReference type="RefSeq" id="XP_019094464.1"/>
    </source>
</evidence>
<dbReference type="GeneID" id="104757234"/>
<reference evidence="4" key="2">
    <citation type="submission" date="2025-08" db="UniProtKB">
        <authorList>
            <consortium name="RefSeq"/>
        </authorList>
    </citation>
    <scope>IDENTIFICATION</scope>
    <source>
        <tissue evidence="4">Leaf</tissue>
    </source>
</reference>
<protein>
    <submittedName>
        <fullName evidence="4">Factor of DNA methylation 2-like</fullName>
    </submittedName>
</protein>
<evidence type="ECO:0000259" key="2">
    <source>
        <dbReference type="Pfam" id="PF03469"/>
    </source>
</evidence>
<evidence type="ECO:0000256" key="1">
    <source>
        <dbReference type="SAM" id="Coils"/>
    </source>
</evidence>
<evidence type="ECO:0000313" key="3">
    <source>
        <dbReference type="Proteomes" id="UP000694864"/>
    </source>
</evidence>
<dbReference type="Proteomes" id="UP000694864">
    <property type="component" value="Chromosome 17"/>
</dbReference>
<dbReference type="Pfam" id="PF03469">
    <property type="entry name" value="XH"/>
    <property type="match status" value="1"/>
</dbReference>
<keyword evidence="3" id="KW-1185">Reference proteome</keyword>
<sequence>MFYHSVYLGISESIRQDSVLPFELPSTVVSDNANSTTNLEQATSLAFEGRKNQQLLLVIDRIIAEKKAQEKDLRTEMEKLDAKAKRLEGMLEAKNYDEAENELLLMDDDMNVSVQMAALEIGKADESLLKLEENHKMERNELLNKLSEFEKQLETKHILEMENLVRQSNELGKNDDINISVQMAALELGKPDERLFKLVEKQKMERKELLKKLIQFEKQLETKHVQEINLVRQSNDMQAAREVLIEVWPELDAQTDIGIKLMGKLDEKPFLNVCKKKYPAHEATAKAATLFSRWQENLKDSAWHPFKRELTGDKEKEVLDEEDEQLKKLKGEWGEEVHKAVKTAVEEKNEYNASGILELWNFKEERKATLQEVIEFFLTTSNDAEEPERCAITSAVI</sequence>
<dbReference type="PANTHER" id="PTHR21596:SF3">
    <property type="entry name" value="FACTOR OF DNA METHYLATION 1-RELATED"/>
    <property type="match status" value="1"/>
</dbReference>
<accession>A0ABM1R626</accession>
<gene>
    <name evidence="4" type="primary">LOC104757234</name>
</gene>
<dbReference type="InterPro" id="IPR005379">
    <property type="entry name" value="FDM1-5/IDN2_XH"/>
</dbReference>
<organism evidence="3 4">
    <name type="scientific">Camelina sativa</name>
    <name type="common">False flax</name>
    <name type="synonym">Myagrum sativum</name>
    <dbReference type="NCBI Taxonomy" id="90675"/>
    <lineage>
        <taxon>Eukaryota</taxon>
        <taxon>Viridiplantae</taxon>
        <taxon>Streptophyta</taxon>
        <taxon>Embryophyta</taxon>
        <taxon>Tracheophyta</taxon>
        <taxon>Spermatophyta</taxon>
        <taxon>Magnoliopsida</taxon>
        <taxon>eudicotyledons</taxon>
        <taxon>Gunneridae</taxon>
        <taxon>Pentapetalae</taxon>
        <taxon>rosids</taxon>
        <taxon>malvids</taxon>
        <taxon>Brassicales</taxon>
        <taxon>Brassicaceae</taxon>
        <taxon>Camelineae</taxon>
        <taxon>Camelina</taxon>
    </lineage>
</organism>
<proteinExistence type="predicted"/>